<comment type="caution">
    <text evidence="2">The sequence shown here is derived from an EMBL/GenBank/DDBJ whole genome shotgun (WGS) entry which is preliminary data.</text>
</comment>
<accession>A0ABU1LII1</accession>
<keyword evidence="3" id="KW-1185">Reference proteome</keyword>
<dbReference type="Proteomes" id="UP001184853">
    <property type="component" value="Unassembled WGS sequence"/>
</dbReference>
<gene>
    <name evidence="2" type="ORF">J2781_003504</name>
</gene>
<sequence>MKRNHLKLIIAAFIIGCSSFAIYSCDKDDDVIPTIVPVGIAQDPNNFKGDIPAGQVVTLNPTTVYVLTGTIKIKDGGKLVIPAGTRIVATAGASSYILVEQGGQIFANGTNASPVLFTSSAATPGSWGGLVLCGKAPVNTGNSNSSELGNAAYGGTTDTDNSGSLTYVRIEYTGADYNSQKFNGLSLFGVGNGTKVENIAVLNGLDDGIELYGGTVAVSNIVSLANADDAFSWTDGWVGTATNIFTKRKADGTGNTGIKGINNTNSFDASPRSNPSIKNVTLIGGTTGDSKALKLYSGSYATIDNIVTSNWATGISIESDQSVSNFNGHKKITDALFDTTTTKVALKSTAGTDVVIIDTTFTEKPDAVGAGNGGLAPTWATGWSGLQ</sequence>
<dbReference type="PANTHER" id="PTHR41339">
    <property type="entry name" value="LIPL48"/>
    <property type="match status" value="1"/>
</dbReference>
<evidence type="ECO:0000256" key="1">
    <source>
        <dbReference type="SAM" id="SignalP"/>
    </source>
</evidence>
<name>A0ABU1LII1_9FLAO</name>
<dbReference type="PANTHER" id="PTHR41339:SF1">
    <property type="entry name" value="SECRETED PROTEIN"/>
    <property type="match status" value="1"/>
</dbReference>
<evidence type="ECO:0000313" key="2">
    <source>
        <dbReference type="EMBL" id="MDR6406543.1"/>
    </source>
</evidence>
<proteinExistence type="predicted"/>
<feature type="signal peptide" evidence="1">
    <location>
        <begin position="1"/>
        <end position="23"/>
    </location>
</feature>
<dbReference type="PROSITE" id="PS51257">
    <property type="entry name" value="PROKAR_LIPOPROTEIN"/>
    <property type="match status" value="1"/>
</dbReference>
<feature type="chain" id="PRO_5045449914" description="Parallel beta helix pectate lyase-like protein" evidence="1">
    <location>
        <begin position="24"/>
        <end position="387"/>
    </location>
</feature>
<dbReference type="RefSeq" id="WP_115980234.1">
    <property type="nucleotide sequence ID" value="NZ_JAVDQS010000013.1"/>
</dbReference>
<evidence type="ECO:0000313" key="3">
    <source>
        <dbReference type="Proteomes" id="UP001184853"/>
    </source>
</evidence>
<dbReference type="InterPro" id="IPR011050">
    <property type="entry name" value="Pectin_lyase_fold/virulence"/>
</dbReference>
<dbReference type="SUPFAM" id="SSF51126">
    <property type="entry name" value="Pectin lyase-like"/>
    <property type="match status" value="1"/>
</dbReference>
<protein>
    <recommendedName>
        <fullName evidence="4">Parallel beta helix pectate lyase-like protein</fullName>
    </recommendedName>
</protein>
<evidence type="ECO:0008006" key="4">
    <source>
        <dbReference type="Google" id="ProtNLM"/>
    </source>
</evidence>
<dbReference type="EMBL" id="JAVDQS010000013">
    <property type="protein sequence ID" value="MDR6406543.1"/>
    <property type="molecule type" value="Genomic_DNA"/>
</dbReference>
<keyword evidence="1" id="KW-0732">Signal</keyword>
<organism evidence="2 3">
    <name type="scientific">Chryseobacterium geocarposphaerae</name>
    <dbReference type="NCBI Taxonomy" id="1416776"/>
    <lineage>
        <taxon>Bacteria</taxon>
        <taxon>Pseudomonadati</taxon>
        <taxon>Bacteroidota</taxon>
        <taxon>Flavobacteriia</taxon>
        <taxon>Flavobacteriales</taxon>
        <taxon>Weeksellaceae</taxon>
        <taxon>Chryseobacterium group</taxon>
        <taxon>Chryseobacterium</taxon>
    </lineage>
</organism>
<reference evidence="2 3" key="1">
    <citation type="submission" date="2023-07" db="EMBL/GenBank/DDBJ databases">
        <title>Sorghum-associated microbial communities from plants grown in Nebraska, USA.</title>
        <authorList>
            <person name="Schachtman D."/>
        </authorList>
    </citation>
    <scope>NUCLEOTIDE SEQUENCE [LARGE SCALE GENOMIC DNA]</scope>
    <source>
        <strain evidence="2 3">DS1709</strain>
    </source>
</reference>